<feature type="transmembrane region" description="Helical" evidence="1">
    <location>
        <begin position="43"/>
        <end position="63"/>
    </location>
</feature>
<accession>A0A1F7XLE3</accession>
<gene>
    <name evidence="2" type="ORF">A2V97_03705</name>
</gene>
<proteinExistence type="predicted"/>
<reference evidence="2 3" key="1">
    <citation type="journal article" date="2016" name="Nat. Commun.">
        <title>Thousands of microbial genomes shed light on interconnected biogeochemical processes in an aquifer system.</title>
        <authorList>
            <person name="Anantharaman K."/>
            <person name="Brown C.T."/>
            <person name="Hug L.A."/>
            <person name="Sharon I."/>
            <person name="Castelle C.J."/>
            <person name="Probst A.J."/>
            <person name="Thomas B.C."/>
            <person name="Singh A."/>
            <person name="Wilkins M.J."/>
            <person name="Karaoz U."/>
            <person name="Brodie E.L."/>
            <person name="Williams K.H."/>
            <person name="Hubbard S.S."/>
            <person name="Banfield J.F."/>
        </authorList>
    </citation>
    <scope>NUCLEOTIDE SEQUENCE [LARGE SCALE GENOMIC DNA]</scope>
</reference>
<dbReference type="Proteomes" id="UP000177382">
    <property type="component" value="Unassembled WGS sequence"/>
</dbReference>
<comment type="caution">
    <text evidence="2">The sequence shown here is derived from an EMBL/GenBank/DDBJ whole genome shotgun (WGS) entry which is preliminary data.</text>
</comment>
<name>A0A1F7XLE3_9BACT</name>
<dbReference type="AlphaFoldDB" id="A0A1F7XLE3"/>
<protein>
    <submittedName>
        <fullName evidence="2">Uncharacterized protein</fullName>
    </submittedName>
</protein>
<feature type="transmembrane region" description="Helical" evidence="1">
    <location>
        <begin position="16"/>
        <end position="37"/>
    </location>
</feature>
<dbReference type="STRING" id="1802485.A2V97_03705"/>
<evidence type="ECO:0000313" key="3">
    <source>
        <dbReference type="Proteomes" id="UP000177382"/>
    </source>
</evidence>
<feature type="transmembrane region" description="Helical" evidence="1">
    <location>
        <begin position="70"/>
        <end position="86"/>
    </location>
</feature>
<keyword evidence="1" id="KW-0472">Membrane</keyword>
<feature type="transmembrane region" description="Helical" evidence="1">
    <location>
        <begin position="92"/>
        <end position="109"/>
    </location>
</feature>
<keyword evidence="1" id="KW-1133">Transmembrane helix</keyword>
<dbReference type="EMBL" id="MGFX01000001">
    <property type="protein sequence ID" value="OGM15847.1"/>
    <property type="molecule type" value="Genomic_DNA"/>
</dbReference>
<organism evidence="2 3">
    <name type="scientific">Candidatus Woesebacteria bacterium RBG_16_42_24</name>
    <dbReference type="NCBI Taxonomy" id="1802485"/>
    <lineage>
        <taxon>Bacteria</taxon>
        <taxon>Candidatus Woeseibacteriota</taxon>
    </lineage>
</organism>
<evidence type="ECO:0000313" key="2">
    <source>
        <dbReference type="EMBL" id="OGM15847.1"/>
    </source>
</evidence>
<keyword evidence="1" id="KW-0812">Transmembrane</keyword>
<evidence type="ECO:0000256" key="1">
    <source>
        <dbReference type="SAM" id="Phobius"/>
    </source>
</evidence>
<sequence>MRKDARQKEVKLRKNFFPTLLITIVLWTLLAGLIYFVDPFALGAIPAFFILVFLALLFTFSFLFVSTRRGVIFAVAITIFLILRYFGVGNVLNLLLIIGVLIALEIYFLRK</sequence>